<evidence type="ECO:0000259" key="2">
    <source>
        <dbReference type="Pfam" id="PF01926"/>
    </source>
</evidence>
<dbReference type="CDD" id="cd00882">
    <property type="entry name" value="Ras_like_GTPase"/>
    <property type="match status" value="1"/>
</dbReference>
<dbReference type="SUPFAM" id="SSF52540">
    <property type="entry name" value="P-loop containing nucleoside triphosphate hydrolases"/>
    <property type="match status" value="1"/>
</dbReference>
<comment type="caution">
    <text evidence="3">The sequence shown here is derived from an EMBL/GenBank/DDBJ whole genome shotgun (WGS) entry which is preliminary data.</text>
</comment>
<reference evidence="3" key="1">
    <citation type="submission" date="2021-02" db="EMBL/GenBank/DDBJ databases">
        <title>Psilocybe cubensis genome.</title>
        <authorList>
            <person name="Mckernan K.J."/>
            <person name="Crawford S."/>
            <person name="Trippe A."/>
            <person name="Kane L.T."/>
            <person name="Mclaughlin S."/>
        </authorList>
    </citation>
    <scope>NUCLEOTIDE SEQUENCE [LARGE SCALE GENOMIC DNA]</scope>
    <source>
        <strain evidence="3">MGC-MH-2018</strain>
    </source>
</reference>
<gene>
    <name evidence="3" type="ORF">JR316_004282</name>
</gene>
<dbReference type="EMBL" id="JAFIQS010000004">
    <property type="protein sequence ID" value="KAG5169900.1"/>
    <property type="molecule type" value="Genomic_DNA"/>
</dbReference>
<proteinExistence type="predicted"/>
<sequence length="383" mass="42405">MSITSDFSTTIQDEADVLSIAVMGPTGTGKSSFINLLSGSNLGVGRELESCTDEVQISESFSLDGHTINLIDTPGFDDTKLTDTRILNMIASYLALTYSRGKRLAGVIYMHRITDNRIGGISARNFRLFRSLCGETSLCNVVIVTTMWDNIDISIGEERERELMTKESFFKPAIEKGCRMLRHNNTLESAQAIVRSIAKSNRSVTLQIQEELGRGLDITETRAGKELCREVFEQMERHREEIRGIVVEIQEAARARDEESRKELTLERARTEAVIARLQEDSANVTRGYHDALSKLEERLKVAEASAAAHCSRNFMAPGSGEEKNFGHRNDHAGQTHSPIVQAVAATENSNAVLEGKLAAAIPIVGFWGRLAVMLAPFSLTWR</sequence>
<evidence type="ECO:0000313" key="3">
    <source>
        <dbReference type="EMBL" id="KAG5169900.1"/>
    </source>
</evidence>
<dbReference type="OrthoDB" id="8954335at2759"/>
<dbReference type="Pfam" id="PF01926">
    <property type="entry name" value="MMR_HSR1"/>
    <property type="match status" value="1"/>
</dbReference>
<dbReference type="GO" id="GO:0005525">
    <property type="term" value="F:GTP binding"/>
    <property type="evidence" value="ECO:0007669"/>
    <property type="project" value="InterPro"/>
</dbReference>
<organism evidence="3">
    <name type="scientific">Psilocybe cubensis</name>
    <name type="common">Psychedelic mushroom</name>
    <name type="synonym">Stropharia cubensis</name>
    <dbReference type="NCBI Taxonomy" id="181762"/>
    <lineage>
        <taxon>Eukaryota</taxon>
        <taxon>Fungi</taxon>
        <taxon>Dikarya</taxon>
        <taxon>Basidiomycota</taxon>
        <taxon>Agaricomycotina</taxon>
        <taxon>Agaricomycetes</taxon>
        <taxon>Agaricomycetidae</taxon>
        <taxon>Agaricales</taxon>
        <taxon>Agaricineae</taxon>
        <taxon>Strophariaceae</taxon>
        <taxon>Psilocybe</taxon>
    </lineage>
</organism>
<name>A0A8H7XXP5_PSICU</name>
<dbReference type="AlphaFoldDB" id="A0A8H7XXP5"/>
<feature type="coiled-coil region" evidence="1">
    <location>
        <begin position="235"/>
        <end position="281"/>
    </location>
</feature>
<dbReference type="InterPro" id="IPR027417">
    <property type="entry name" value="P-loop_NTPase"/>
</dbReference>
<evidence type="ECO:0000256" key="1">
    <source>
        <dbReference type="SAM" id="Coils"/>
    </source>
</evidence>
<dbReference type="Gene3D" id="3.40.50.300">
    <property type="entry name" value="P-loop containing nucleotide triphosphate hydrolases"/>
    <property type="match status" value="1"/>
</dbReference>
<protein>
    <recommendedName>
        <fullName evidence="2">G domain-containing protein</fullName>
    </recommendedName>
</protein>
<accession>A0A8H7XXP5</accession>
<feature type="domain" description="G" evidence="2">
    <location>
        <begin position="20"/>
        <end position="77"/>
    </location>
</feature>
<keyword evidence="1" id="KW-0175">Coiled coil</keyword>
<dbReference type="InterPro" id="IPR006073">
    <property type="entry name" value="GTP-bd"/>
</dbReference>